<keyword evidence="2" id="KW-0732">Signal</keyword>
<sequence>MILKRVTLCLGILIAATACYNMEKPEKPHNLISKEKMVDIIIDAKLIASASTVNRKMMEDHGVNVNTYVYEKHNIDSLQFALSNSYYAFYAKDYEAIYVKVKDSLEALKVKFREEEEQLRIEKAKRKSDSLKLIFKEMDSLGLVKYQDSLKVIKKKDTLVEKLVQEVLHEKKGLIAPISDKDPQ</sequence>
<evidence type="ECO:0000256" key="2">
    <source>
        <dbReference type="SAM" id="SignalP"/>
    </source>
</evidence>
<dbReference type="EMBL" id="CP025791">
    <property type="protein sequence ID" value="AUP79912.1"/>
    <property type="molecule type" value="Genomic_DNA"/>
</dbReference>
<dbReference type="OrthoDB" id="1525222at2"/>
<keyword evidence="5" id="KW-1185">Reference proteome</keyword>
<evidence type="ECO:0000259" key="3">
    <source>
        <dbReference type="Pfam" id="PF14129"/>
    </source>
</evidence>
<feature type="domain" description="DUF4296" evidence="3">
    <location>
        <begin position="28"/>
        <end position="109"/>
    </location>
</feature>
<feature type="signal peptide" evidence="2">
    <location>
        <begin position="1"/>
        <end position="20"/>
    </location>
</feature>
<feature type="coiled-coil region" evidence="1">
    <location>
        <begin position="98"/>
        <end position="125"/>
    </location>
</feature>
<feature type="chain" id="PRO_5014979274" description="DUF4296 domain-containing protein" evidence="2">
    <location>
        <begin position="21"/>
        <end position="184"/>
    </location>
</feature>
<dbReference type="Proteomes" id="UP000235826">
    <property type="component" value="Chromosome"/>
</dbReference>
<dbReference type="KEGG" id="fek:C1H87_14850"/>
<dbReference type="AlphaFoldDB" id="A0A2K9PS65"/>
<evidence type="ECO:0000256" key="1">
    <source>
        <dbReference type="SAM" id="Coils"/>
    </source>
</evidence>
<dbReference type="PROSITE" id="PS51257">
    <property type="entry name" value="PROKAR_LIPOPROTEIN"/>
    <property type="match status" value="1"/>
</dbReference>
<proteinExistence type="predicted"/>
<dbReference type="InterPro" id="IPR025381">
    <property type="entry name" value="DUF4296"/>
</dbReference>
<dbReference type="Pfam" id="PF14129">
    <property type="entry name" value="DUF4296"/>
    <property type="match status" value="1"/>
</dbReference>
<evidence type="ECO:0000313" key="5">
    <source>
        <dbReference type="Proteomes" id="UP000235826"/>
    </source>
</evidence>
<dbReference type="RefSeq" id="WP_102756564.1">
    <property type="nucleotide sequence ID" value="NZ_CP025791.1"/>
</dbReference>
<keyword evidence="1" id="KW-0175">Coiled coil</keyword>
<gene>
    <name evidence="4" type="ORF">C1H87_14850</name>
</gene>
<evidence type="ECO:0000313" key="4">
    <source>
        <dbReference type="EMBL" id="AUP79912.1"/>
    </source>
</evidence>
<organism evidence="4 5">
    <name type="scientific">Flavivirga eckloniae</name>
    <dbReference type="NCBI Taxonomy" id="1803846"/>
    <lineage>
        <taxon>Bacteria</taxon>
        <taxon>Pseudomonadati</taxon>
        <taxon>Bacteroidota</taxon>
        <taxon>Flavobacteriia</taxon>
        <taxon>Flavobacteriales</taxon>
        <taxon>Flavobacteriaceae</taxon>
        <taxon>Flavivirga</taxon>
    </lineage>
</organism>
<name>A0A2K9PS65_9FLAO</name>
<protein>
    <recommendedName>
        <fullName evidence="3">DUF4296 domain-containing protein</fullName>
    </recommendedName>
</protein>
<reference evidence="4 5" key="1">
    <citation type="submission" date="2018-01" db="EMBL/GenBank/DDBJ databases">
        <title>Complete genome sequence of Flavivirga eckloniae ECD14 isolated from seaweed Ecklonia cava.</title>
        <authorList>
            <person name="Lee J.H."/>
            <person name="Baik K.S."/>
            <person name="Seong C.N."/>
        </authorList>
    </citation>
    <scope>NUCLEOTIDE SEQUENCE [LARGE SCALE GENOMIC DNA]</scope>
    <source>
        <strain evidence="4 5">ECD14</strain>
    </source>
</reference>
<accession>A0A2K9PS65</accession>